<feature type="compositionally biased region" description="Polar residues" evidence="2">
    <location>
        <begin position="217"/>
        <end position="228"/>
    </location>
</feature>
<keyword evidence="4" id="KW-1185">Reference proteome</keyword>
<dbReference type="Proteomes" id="UP001320245">
    <property type="component" value="Unassembled WGS sequence"/>
</dbReference>
<dbReference type="AlphaFoldDB" id="A0AAN9TYW9"/>
<feature type="region of interest" description="Disordered" evidence="2">
    <location>
        <begin position="501"/>
        <end position="611"/>
    </location>
</feature>
<dbReference type="EMBL" id="JAJSPL020000044">
    <property type="protein sequence ID" value="KAK7733998.1"/>
    <property type="molecule type" value="Genomic_DNA"/>
</dbReference>
<feature type="region of interest" description="Disordered" evidence="2">
    <location>
        <begin position="163"/>
        <end position="190"/>
    </location>
</feature>
<sequence length="611" mass="67792">MATIPSDGFPRAATQEDECFVASMCRDARLKNTALGTRRKDLRNKITVMREKSKKIECDYWCQYHLRLDATDTGASTTQWISNFATKEGAVAKQTKQRLDEVRRQIQGLEVQLQKADDEFWENWQHYMTKIASISCHNPDLPEVPQMSEPSVPSTRAHALKVSRKVRKSMAPPPKPRKIPLLPSPAHPTVVAQPKNVGIEEEKNMLHSQARLRRVNNRTTSDGDNVDSTALPVKPDVNTQSKPTYPVAGPLAPPVFFPDGPPPAANLAAEEAVSRLPVAPITRLEPTEGSEIASKSSATPAPPLLPQAAGSTASSRASSHDVSTKEDNDSSFQGVTSPQIGQVYKAYYKHDNHEGWWMCTVLPTLPAHESEAWLREVGISFPSPNLDIWYDAPKCYDLTIESKRKAGKWTKRHHVITGWHSGYGDGQPLETQRAFPVLFFEDRKGVQGHYEVPMPPKKFTFKPHAWDWVEAKNLRPADADVGPVHGTITAEKFVKRLEALRNEDNTSRDSTPIMASADQEERAAKRPRIRVLPRTRQSVQERTYLPETKEKQEDIEMADSGSLSGDTIAASSTHQSDDELSKPLGVKPSNSFGLDGSSLDENEGSGYESGA</sequence>
<feature type="region of interest" description="Disordered" evidence="2">
    <location>
        <begin position="212"/>
        <end position="246"/>
    </location>
</feature>
<proteinExistence type="predicted"/>
<evidence type="ECO:0000313" key="3">
    <source>
        <dbReference type="EMBL" id="KAK7733998.1"/>
    </source>
</evidence>
<feature type="compositionally biased region" description="Basic and acidic residues" evidence="2">
    <location>
        <begin position="318"/>
        <end position="328"/>
    </location>
</feature>
<feature type="coiled-coil region" evidence="1">
    <location>
        <begin position="92"/>
        <end position="119"/>
    </location>
</feature>
<name>A0AAN9TYW9_9PEZI</name>
<accession>A0AAN9TYW9</accession>
<protein>
    <submittedName>
        <fullName evidence="3">Uncharacterized protein</fullName>
    </submittedName>
</protein>
<feature type="compositionally biased region" description="Low complexity" evidence="2">
    <location>
        <begin position="306"/>
        <end position="317"/>
    </location>
</feature>
<organism evidence="3 4">
    <name type="scientific">Cytospora paraplurivora</name>
    <dbReference type="NCBI Taxonomy" id="2898453"/>
    <lineage>
        <taxon>Eukaryota</taxon>
        <taxon>Fungi</taxon>
        <taxon>Dikarya</taxon>
        <taxon>Ascomycota</taxon>
        <taxon>Pezizomycotina</taxon>
        <taxon>Sordariomycetes</taxon>
        <taxon>Sordariomycetidae</taxon>
        <taxon>Diaporthales</taxon>
        <taxon>Cytosporaceae</taxon>
        <taxon>Cytospora</taxon>
    </lineage>
</organism>
<evidence type="ECO:0000256" key="1">
    <source>
        <dbReference type="SAM" id="Coils"/>
    </source>
</evidence>
<evidence type="ECO:0000256" key="2">
    <source>
        <dbReference type="SAM" id="MobiDB-lite"/>
    </source>
</evidence>
<feature type="compositionally biased region" description="Polar residues" evidence="2">
    <location>
        <begin position="561"/>
        <end position="574"/>
    </location>
</feature>
<gene>
    <name evidence="3" type="ORF">SLS53_007993</name>
</gene>
<keyword evidence="1" id="KW-0175">Coiled coil</keyword>
<reference evidence="3 4" key="1">
    <citation type="journal article" date="2023" name="PLoS ONE">
        <title>Cytospora paraplurivora sp. nov. isolated from orchards with fruit tree decline syndrome in Ontario, Canada.</title>
        <authorList>
            <person name="Ilyukhin E."/>
            <person name="Nguyen H.D.T."/>
            <person name="Castle A.J."/>
            <person name="Ellouze W."/>
        </authorList>
    </citation>
    <scope>NUCLEOTIDE SEQUENCE [LARGE SCALE GENOMIC DNA]</scope>
    <source>
        <strain evidence="3 4">FDS-564</strain>
    </source>
</reference>
<evidence type="ECO:0000313" key="4">
    <source>
        <dbReference type="Proteomes" id="UP001320245"/>
    </source>
</evidence>
<comment type="caution">
    <text evidence="3">The sequence shown here is derived from an EMBL/GenBank/DDBJ whole genome shotgun (WGS) entry which is preliminary data.</text>
</comment>
<feature type="region of interest" description="Disordered" evidence="2">
    <location>
        <begin position="287"/>
        <end position="336"/>
    </location>
</feature>